<keyword evidence="1 3" id="KW-0378">Hydrolase</keyword>
<dbReference type="GO" id="GO:0003993">
    <property type="term" value="F:acid phosphatase activity"/>
    <property type="evidence" value="ECO:0007669"/>
    <property type="project" value="InterPro"/>
</dbReference>
<dbReference type="Proteomes" id="UP001158598">
    <property type="component" value="Chromosome"/>
</dbReference>
<feature type="compositionally biased region" description="Basic and acidic residues" evidence="2">
    <location>
        <begin position="273"/>
        <end position="282"/>
    </location>
</feature>
<evidence type="ECO:0000313" key="4">
    <source>
        <dbReference type="Proteomes" id="UP001158598"/>
    </source>
</evidence>
<sequence length="506" mass="54965">MSRSPFRHWPLAGLTGILLSCGGCSPGAQQARPASGADEALNRIEHIVVIYAENRSFDNLYGLFPGANGIANASEEAKRQIDHDGTPLPYLPPVWLVGDARPDPAFPTRLPNGPFRLDAPPVGMALAQKTRDLVHAFYQNQEQINGGRMNRFAAVSDAGGLVMGYYDGSKLPMWDIAREFTLADNFFMGAFGGSFLNHFWLVCACTPVFPDAPPERVARLDASGRLLRAPDSPPSALQGPARYTASRVTPDGYAVLNEQPPYQPSGIPPAAGGDRRLADPSKHPLPPQSFKTIGDTLSAKGVTWAWYAGAWNAAVEEGMRDTQPRQVIYGKGENSPNFQAHHQPFNYFARYAPGTPERAEHLKDGADFLSAIEAGTLPQVSFYKPQGRLNEHPGYADVLAGDAHIAGLVRKIQASPLWPTTAIIVTYDENGGFWDHVAPPKGDRWGPGVRIPAIVVSPFARRGYVDHTPYDTTSIIKFITRRFGLEPLPGVRPNAGDLTHAFDLGS</sequence>
<dbReference type="InterPro" id="IPR007312">
    <property type="entry name" value="Phosphoesterase"/>
</dbReference>
<feature type="region of interest" description="Disordered" evidence="2">
    <location>
        <begin position="254"/>
        <end position="292"/>
    </location>
</feature>
<dbReference type="GO" id="GO:0034480">
    <property type="term" value="F:phosphatidylcholine phospholipase C activity"/>
    <property type="evidence" value="ECO:0007669"/>
    <property type="project" value="UniProtKB-EC"/>
</dbReference>
<dbReference type="PANTHER" id="PTHR31956">
    <property type="entry name" value="NON-SPECIFIC PHOSPHOLIPASE C4-RELATED"/>
    <property type="match status" value="1"/>
</dbReference>
<evidence type="ECO:0000256" key="1">
    <source>
        <dbReference type="ARBA" id="ARBA00022801"/>
    </source>
</evidence>
<dbReference type="AlphaFoldDB" id="A0AA35UL92"/>
<evidence type="ECO:0000256" key="2">
    <source>
        <dbReference type="SAM" id="MobiDB-lite"/>
    </source>
</evidence>
<dbReference type="InterPro" id="IPR017850">
    <property type="entry name" value="Alkaline_phosphatase_core_sf"/>
</dbReference>
<dbReference type="NCBIfam" id="TIGR03397">
    <property type="entry name" value="acid_phos_Burk"/>
    <property type="match status" value="1"/>
</dbReference>
<organism evidence="3 4">
    <name type="scientific">Methylococcus capsulatus</name>
    <dbReference type="NCBI Taxonomy" id="414"/>
    <lineage>
        <taxon>Bacteria</taxon>
        <taxon>Pseudomonadati</taxon>
        <taxon>Pseudomonadota</taxon>
        <taxon>Gammaproteobacteria</taxon>
        <taxon>Methylococcales</taxon>
        <taxon>Methylococcaceae</taxon>
        <taxon>Methylococcus</taxon>
    </lineage>
</organism>
<evidence type="ECO:0000313" key="3">
    <source>
        <dbReference type="EMBL" id="CAI8827784.1"/>
    </source>
</evidence>
<dbReference type="SUPFAM" id="SSF53649">
    <property type="entry name" value="Alkaline phosphatase-like"/>
    <property type="match status" value="1"/>
</dbReference>
<dbReference type="EC" id="3.1.4.3" evidence="3"/>
<gene>
    <name evidence="3" type="ORF">MCNOR_2070</name>
</gene>
<protein>
    <submittedName>
        <fullName evidence="3">Phospholipase C</fullName>
        <ecNumber evidence="3">3.1.4.3</ecNumber>
    </submittedName>
</protein>
<dbReference type="InterPro" id="IPR017768">
    <property type="entry name" value="AcpA"/>
</dbReference>
<accession>A0AA35UL92</accession>
<dbReference type="PROSITE" id="PS51257">
    <property type="entry name" value="PROKAR_LIPOPROTEIN"/>
    <property type="match status" value="1"/>
</dbReference>
<dbReference type="CDD" id="cd16013">
    <property type="entry name" value="AcpA"/>
    <property type="match status" value="1"/>
</dbReference>
<dbReference type="Gene3D" id="3.40.720.10">
    <property type="entry name" value="Alkaline Phosphatase, subunit A"/>
    <property type="match status" value="2"/>
</dbReference>
<reference evidence="3" key="1">
    <citation type="submission" date="2023-03" db="EMBL/GenBank/DDBJ databases">
        <authorList>
            <person name="Pearce D."/>
        </authorList>
    </citation>
    <scope>NUCLEOTIDE SEQUENCE</scope>
    <source>
        <strain evidence="3">Mc</strain>
    </source>
</reference>
<dbReference type="PANTHER" id="PTHR31956:SF1">
    <property type="entry name" value="NON-SPECIFIC PHOSPHOLIPASE C1"/>
    <property type="match status" value="1"/>
</dbReference>
<dbReference type="Pfam" id="PF04185">
    <property type="entry name" value="Phosphoesterase"/>
    <property type="match status" value="1"/>
</dbReference>
<proteinExistence type="predicted"/>
<name>A0AA35UL92_METCP</name>
<dbReference type="EMBL" id="OX458332">
    <property type="protein sequence ID" value="CAI8827784.1"/>
    <property type="molecule type" value="Genomic_DNA"/>
</dbReference>
<dbReference type="RefSeq" id="WP_282213210.1">
    <property type="nucleotide sequence ID" value="NZ_OX458332.1"/>
</dbReference>